<comment type="subcellular location">
    <subcellularLocation>
        <location evidence="1">Cell envelope</location>
    </subcellularLocation>
</comment>
<keyword evidence="9" id="KW-0575">Peroxidase</keyword>
<reference evidence="10" key="1">
    <citation type="submission" date="2016-10" db="EMBL/GenBank/DDBJ databases">
        <authorList>
            <person name="Varghese N."/>
            <person name="Submissions S."/>
        </authorList>
    </citation>
    <scope>NUCLEOTIDE SEQUENCE [LARGE SCALE GENOMIC DNA]</scope>
    <source>
        <strain evidence="10">ATCC 25963</strain>
    </source>
</reference>
<evidence type="ECO:0000256" key="3">
    <source>
        <dbReference type="ARBA" id="ARBA00022723"/>
    </source>
</evidence>
<evidence type="ECO:0000256" key="5">
    <source>
        <dbReference type="ARBA" id="ARBA00023004"/>
    </source>
</evidence>
<evidence type="ECO:0000256" key="4">
    <source>
        <dbReference type="ARBA" id="ARBA00023002"/>
    </source>
</evidence>
<dbReference type="EMBL" id="FOMX01000013">
    <property type="protein sequence ID" value="SFE39564.1"/>
    <property type="molecule type" value="Genomic_DNA"/>
</dbReference>
<dbReference type="Proteomes" id="UP000199400">
    <property type="component" value="Unassembled WGS sequence"/>
</dbReference>
<keyword evidence="2 6" id="KW-0349">Heme</keyword>
<dbReference type="PROSITE" id="PS51007">
    <property type="entry name" value="CYTC"/>
    <property type="match status" value="2"/>
</dbReference>
<accession>A0A1I2A600</accession>
<dbReference type="AlphaFoldDB" id="A0A1I2A600"/>
<evidence type="ECO:0000313" key="9">
    <source>
        <dbReference type="EMBL" id="SFE39564.1"/>
    </source>
</evidence>
<protein>
    <submittedName>
        <fullName evidence="9">Cytochrome c peroxidase</fullName>
    </submittedName>
</protein>
<feature type="domain" description="Cytochrome c" evidence="8">
    <location>
        <begin position="94"/>
        <end position="197"/>
    </location>
</feature>
<dbReference type="Pfam" id="PF00034">
    <property type="entry name" value="Cytochrom_C"/>
    <property type="match status" value="1"/>
</dbReference>
<dbReference type="GO" id="GO:0046872">
    <property type="term" value="F:metal ion binding"/>
    <property type="evidence" value="ECO:0007669"/>
    <property type="project" value="UniProtKB-KW"/>
</dbReference>
<evidence type="ECO:0000313" key="10">
    <source>
        <dbReference type="Proteomes" id="UP000199400"/>
    </source>
</evidence>
<feature type="compositionally biased region" description="Basic and acidic residues" evidence="7">
    <location>
        <begin position="38"/>
        <end position="68"/>
    </location>
</feature>
<dbReference type="InterPro" id="IPR004852">
    <property type="entry name" value="Di-haem_cyt_c_peroxidsae"/>
</dbReference>
<dbReference type="InterPro" id="IPR051395">
    <property type="entry name" value="Cytochrome_c_Peroxidase/MauG"/>
</dbReference>
<feature type="region of interest" description="Disordered" evidence="7">
    <location>
        <begin position="33"/>
        <end position="69"/>
    </location>
</feature>
<evidence type="ECO:0000256" key="2">
    <source>
        <dbReference type="ARBA" id="ARBA00022617"/>
    </source>
</evidence>
<name>A0A1I2A600_9BACT</name>
<keyword evidence="10" id="KW-1185">Reference proteome</keyword>
<dbReference type="SUPFAM" id="SSF46626">
    <property type="entry name" value="Cytochrome c"/>
    <property type="match status" value="2"/>
</dbReference>
<proteinExistence type="predicted"/>
<dbReference type="RefSeq" id="WP_096327876.1">
    <property type="nucleotide sequence ID" value="NZ_FOMX01000013.1"/>
</dbReference>
<dbReference type="GO" id="GO:0004130">
    <property type="term" value="F:cytochrome-c peroxidase activity"/>
    <property type="evidence" value="ECO:0007669"/>
    <property type="project" value="TreeGrafter"/>
</dbReference>
<dbReference type="Pfam" id="PF03150">
    <property type="entry name" value="CCP_MauG"/>
    <property type="match status" value="1"/>
</dbReference>
<dbReference type="InterPro" id="IPR036909">
    <property type="entry name" value="Cyt_c-like_dom_sf"/>
</dbReference>
<evidence type="ECO:0000256" key="7">
    <source>
        <dbReference type="SAM" id="MobiDB-lite"/>
    </source>
</evidence>
<dbReference type="GO" id="GO:0009055">
    <property type="term" value="F:electron transfer activity"/>
    <property type="evidence" value="ECO:0007669"/>
    <property type="project" value="InterPro"/>
</dbReference>
<evidence type="ECO:0000256" key="6">
    <source>
        <dbReference type="PROSITE-ProRule" id="PRU00433"/>
    </source>
</evidence>
<dbReference type="OrthoDB" id="9805202at2"/>
<evidence type="ECO:0000259" key="8">
    <source>
        <dbReference type="PROSITE" id="PS51007"/>
    </source>
</evidence>
<dbReference type="GO" id="GO:0030313">
    <property type="term" value="C:cell envelope"/>
    <property type="evidence" value="ECO:0007669"/>
    <property type="project" value="UniProtKB-SubCell"/>
</dbReference>
<dbReference type="STRING" id="54.SAMN02745121_04095"/>
<dbReference type="InterPro" id="IPR009056">
    <property type="entry name" value="Cyt_c-like_dom"/>
</dbReference>
<feature type="region of interest" description="Disordered" evidence="7">
    <location>
        <begin position="378"/>
        <end position="398"/>
    </location>
</feature>
<organism evidence="9 10">
    <name type="scientific">Nannocystis exedens</name>
    <dbReference type="NCBI Taxonomy" id="54"/>
    <lineage>
        <taxon>Bacteria</taxon>
        <taxon>Pseudomonadati</taxon>
        <taxon>Myxococcota</taxon>
        <taxon>Polyangia</taxon>
        <taxon>Nannocystales</taxon>
        <taxon>Nannocystaceae</taxon>
        <taxon>Nannocystis</taxon>
    </lineage>
</organism>
<evidence type="ECO:0000256" key="1">
    <source>
        <dbReference type="ARBA" id="ARBA00004196"/>
    </source>
</evidence>
<keyword evidence="5 6" id="KW-0408">Iron</keyword>
<feature type="domain" description="Cytochrome c" evidence="8">
    <location>
        <begin position="245"/>
        <end position="369"/>
    </location>
</feature>
<feature type="compositionally biased region" description="Low complexity" evidence="7">
    <location>
        <begin position="387"/>
        <end position="398"/>
    </location>
</feature>
<dbReference type="PROSITE" id="PS51257">
    <property type="entry name" value="PROKAR_LIPOPROTEIN"/>
    <property type="match status" value="1"/>
</dbReference>
<sequence length="398" mass="42185">MYARPSHHATSHRLRTALACGLCTLLACGEPGEAAPKGGDKAEKAGAKDGKAGDARAPETAADAKAEPAEEYAWELPQGMRAPEVPADNPMTAAKVELGHKLFMDKRLSVDGTRSCYSCHQNELGNADGRAKALGPGDKELARNTPTIWNVAYHTALYWDGRAATLEKQALGAWKGGNMGVGEDKLAAKAAEIGALPEYKAEFTRVFGLKDGDPVLPEHVAKALSAYERTLLCGGTAWDKNTMNEAQQRGWELFRGKGACTTCHAGDNFSDDLYHKMGVGLSDAGEGPDKGRMDASKDPADMYKFRTPTLRNVTRTAPYFHDGSVADLRTAVATMARGPKRADLDPNYADRGLTDAEIDDLVAFLGALECPGSLATIGDQSVPGITSPAQPAASAPAK</sequence>
<keyword evidence="4" id="KW-0560">Oxidoreductase</keyword>
<gene>
    <name evidence="9" type="ORF">SAMN02745121_04095</name>
</gene>
<dbReference type="PANTHER" id="PTHR30600">
    <property type="entry name" value="CYTOCHROME C PEROXIDASE-RELATED"/>
    <property type="match status" value="1"/>
</dbReference>
<keyword evidence="3 6" id="KW-0479">Metal-binding</keyword>
<dbReference type="GO" id="GO:0020037">
    <property type="term" value="F:heme binding"/>
    <property type="evidence" value="ECO:0007669"/>
    <property type="project" value="InterPro"/>
</dbReference>
<dbReference type="Gene3D" id="1.10.760.10">
    <property type="entry name" value="Cytochrome c-like domain"/>
    <property type="match status" value="2"/>
</dbReference>